<evidence type="ECO:0000313" key="1">
    <source>
        <dbReference type="EMBL" id="KAF9653527.1"/>
    </source>
</evidence>
<proteinExistence type="predicted"/>
<keyword evidence="2" id="KW-1185">Reference proteome</keyword>
<gene>
    <name evidence="1" type="ORF">BDM02DRAFT_3087288</name>
</gene>
<accession>A0ACB6ZVF6</accession>
<reference evidence="1" key="2">
    <citation type="journal article" date="2020" name="Nat. Commun.">
        <title>Large-scale genome sequencing of mycorrhizal fungi provides insights into the early evolution of symbiotic traits.</title>
        <authorList>
            <person name="Miyauchi S."/>
            <person name="Kiss E."/>
            <person name="Kuo A."/>
            <person name="Drula E."/>
            <person name="Kohler A."/>
            <person name="Sanchez-Garcia M."/>
            <person name="Morin E."/>
            <person name="Andreopoulos B."/>
            <person name="Barry K.W."/>
            <person name="Bonito G."/>
            <person name="Buee M."/>
            <person name="Carver A."/>
            <person name="Chen C."/>
            <person name="Cichocki N."/>
            <person name="Clum A."/>
            <person name="Culley D."/>
            <person name="Crous P.W."/>
            <person name="Fauchery L."/>
            <person name="Girlanda M."/>
            <person name="Hayes R.D."/>
            <person name="Keri Z."/>
            <person name="LaButti K."/>
            <person name="Lipzen A."/>
            <person name="Lombard V."/>
            <person name="Magnuson J."/>
            <person name="Maillard F."/>
            <person name="Murat C."/>
            <person name="Nolan M."/>
            <person name="Ohm R.A."/>
            <person name="Pangilinan J."/>
            <person name="Pereira M.F."/>
            <person name="Perotto S."/>
            <person name="Peter M."/>
            <person name="Pfister S."/>
            <person name="Riley R."/>
            <person name="Sitrit Y."/>
            <person name="Stielow J.B."/>
            <person name="Szollosi G."/>
            <person name="Zifcakova L."/>
            <person name="Stursova M."/>
            <person name="Spatafora J.W."/>
            <person name="Tedersoo L."/>
            <person name="Vaario L.M."/>
            <person name="Yamada A."/>
            <person name="Yan M."/>
            <person name="Wang P."/>
            <person name="Xu J."/>
            <person name="Bruns T."/>
            <person name="Baldrian P."/>
            <person name="Vilgalys R."/>
            <person name="Dunand C."/>
            <person name="Henrissat B."/>
            <person name="Grigoriev I.V."/>
            <person name="Hibbett D."/>
            <person name="Nagy L.G."/>
            <person name="Martin F.M."/>
        </authorList>
    </citation>
    <scope>NUCLEOTIDE SEQUENCE</scope>
    <source>
        <strain evidence="1">P2</strain>
    </source>
</reference>
<dbReference type="Proteomes" id="UP000886501">
    <property type="component" value="Unassembled WGS sequence"/>
</dbReference>
<reference evidence="1" key="1">
    <citation type="submission" date="2019-10" db="EMBL/GenBank/DDBJ databases">
        <authorList>
            <consortium name="DOE Joint Genome Institute"/>
            <person name="Kuo A."/>
            <person name="Miyauchi S."/>
            <person name="Kiss E."/>
            <person name="Drula E."/>
            <person name="Kohler A."/>
            <person name="Sanchez-Garcia M."/>
            <person name="Andreopoulos B."/>
            <person name="Barry K.W."/>
            <person name="Bonito G."/>
            <person name="Buee M."/>
            <person name="Carver A."/>
            <person name="Chen C."/>
            <person name="Cichocki N."/>
            <person name="Clum A."/>
            <person name="Culley D."/>
            <person name="Crous P.W."/>
            <person name="Fauchery L."/>
            <person name="Girlanda M."/>
            <person name="Hayes R."/>
            <person name="Keri Z."/>
            <person name="Labutti K."/>
            <person name="Lipzen A."/>
            <person name="Lombard V."/>
            <person name="Magnuson J."/>
            <person name="Maillard F."/>
            <person name="Morin E."/>
            <person name="Murat C."/>
            <person name="Nolan M."/>
            <person name="Ohm R."/>
            <person name="Pangilinan J."/>
            <person name="Pereira M."/>
            <person name="Perotto S."/>
            <person name="Peter M."/>
            <person name="Riley R."/>
            <person name="Sitrit Y."/>
            <person name="Stielow B."/>
            <person name="Szollosi G."/>
            <person name="Zifcakova L."/>
            <person name="Stursova M."/>
            <person name="Spatafora J.W."/>
            <person name="Tedersoo L."/>
            <person name="Vaario L.-M."/>
            <person name="Yamada A."/>
            <person name="Yan M."/>
            <person name="Wang P."/>
            <person name="Xu J."/>
            <person name="Bruns T."/>
            <person name="Baldrian P."/>
            <person name="Vilgalys R."/>
            <person name="Henrissat B."/>
            <person name="Grigoriev I.V."/>
            <person name="Hibbett D."/>
            <person name="Nagy L.G."/>
            <person name="Martin F.M."/>
        </authorList>
    </citation>
    <scope>NUCLEOTIDE SEQUENCE</scope>
    <source>
        <strain evidence="1">P2</strain>
    </source>
</reference>
<sequence length="422" mass="45167">MSSGVHPVFWSVGEDIQPSPLPQASLWNPGLWTTVEEEINALDASLRELSLSIHARPELLFEEKHAHDVLTDYVAKQGFEVKRNYILPTGWEAKFTHGSGGRTIGVNSEMDALPGIGHACGHNLIAIAGVAVACAIKQAIVKHNISGTVILLGTPGEEGGMGKKIMLEAGAYKDMVGCVMCHPSPGPNATSSLSSTLAIQRVAVKYKGRSAHAALSPWEGQNALDAAVLAYNNIAALRQQLRPHVRVHGVFKGEAWTPNVIPDNAEMNWLVRSPEYNEVQQIVQRVKKCFEASALATDCGVEVDADPKGSMKELIQNKDLGEAFEQIFNAKYGVVDRVYGIASASTDFILIATTALPGIHPSFAIPTEPNGGNHTKAFTLSAASKEAHVACLNISKALALTGLRVLADDGLAQRVVAFHSIH</sequence>
<organism evidence="1 2">
    <name type="scientific">Thelephora ganbajun</name>
    <name type="common">Ganba fungus</name>
    <dbReference type="NCBI Taxonomy" id="370292"/>
    <lineage>
        <taxon>Eukaryota</taxon>
        <taxon>Fungi</taxon>
        <taxon>Dikarya</taxon>
        <taxon>Basidiomycota</taxon>
        <taxon>Agaricomycotina</taxon>
        <taxon>Agaricomycetes</taxon>
        <taxon>Thelephorales</taxon>
        <taxon>Thelephoraceae</taxon>
        <taxon>Thelephora</taxon>
    </lineage>
</organism>
<evidence type="ECO:0000313" key="2">
    <source>
        <dbReference type="Proteomes" id="UP000886501"/>
    </source>
</evidence>
<protein>
    <submittedName>
        <fullName evidence="1">Uncharacterized protein</fullName>
    </submittedName>
</protein>
<name>A0ACB6ZVF6_THEGA</name>
<dbReference type="EMBL" id="MU117963">
    <property type="protein sequence ID" value="KAF9653527.1"/>
    <property type="molecule type" value="Genomic_DNA"/>
</dbReference>
<comment type="caution">
    <text evidence="1">The sequence shown here is derived from an EMBL/GenBank/DDBJ whole genome shotgun (WGS) entry which is preliminary data.</text>
</comment>